<dbReference type="KEGG" id="spph:KFK14_11995"/>
<evidence type="ECO:0000259" key="11">
    <source>
        <dbReference type="Pfam" id="PF00593"/>
    </source>
</evidence>
<keyword evidence="13" id="KW-0675">Receptor</keyword>
<evidence type="ECO:0000256" key="1">
    <source>
        <dbReference type="ARBA" id="ARBA00004571"/>
    </source>
</evidence>
<dbReference type="PANTHER" id="PTHR47234">
    <property type="match status" value="1"/>
</dbReference>
<evidence type="ECO:0000256" key="5">
    <source>
        <dbReference type="ARBA" id="ARBA00023077"/>
    </source>
</evidence>
<evidence type="ECO:0000256" key="2">
    <source>
        <dbReference type="ARBA" id="ARBA00022448"/>
    </source>
</evidence>
<organism evidence="13 14">
    <name type="scientific">Sphingobium phenoxybenzoativorans</name>
    <dbReference type="NCBI Taxonomy" id="1592790"/>
    <lineage>
        <taxon>Bacteria</taxon>
        <taxon>Pseudomonadati</taxon>
        <taxon>Pseudomonadota</taxon>
        <taxon>Alphaproteobacteria</taxon>
        <taxon>Sphingomonadales</taxon>
        <taxon>Sphingomonadaceae</taxon>
        <taxon>Sphingobium</taxon>
    </lineage>
</organism>
<dbReference type="PANTHER" id="PTHR47234:SF3">
    <property type="entry name" value="SECRETIN_TONB SHORT N-TERMINAL DOMAIN-CONTAINING PROTEIN"/>
    <property type="match status" value="1"/>
</dbReference>
<dbReference type="RefSeq" id="WP_212607795.1">
    <property type="nucleotide sequence ID" value="NZ_CP073910.1"/>
</dbReference>
<dbReference type="InterPro" id="IPR037066">
    <property type="entry name" value="Plug_dom_sf"/>
</dbReference>
<dbReference type="EMBL" id="CP073910">
    <property type="protein sequence ID" value="QUT03878.1"/>
    <property type="molecule type" value="Genomic_DNA"/>
</dbReference>
<evidence type="ECO:0000259" key="12">
    <source>
        <dbReference type="Pfam" id="PF07715"/>
    </source>
</evidence>
<dbReference type="PROSITE" id="PS52016">
    <property type="entry name" value="TONB_DEPENDENT_REC_3"/>
    <property type="match status" value="1"/>
</dbReference>
<keyword evidence="3 8" id="KW-1134">Transmembrane beta strand</keyword>
<dbReference type="AlphaFoldDB" id="A0A975K2U7"/>
<comment type="subcellular location">
    <subcellularLocation>
        <location evidence="1 8">Cell outer membrane</location>
        <topology evidence="1 8">Multi-pass membrane protein</topology>
    </subcellularLocation>
</comment>
<keyword evidence="14" id="KW-1185">Reference proteome</keyword>
<dbReference type="InterPro" id="IPR039426">
    <property type="entry name" value="TonB-dep_rcpt-like"/>
</dbReference>
<keyword evidence="5 9" id="KW-0798">TonB box</keyword>
<feature type="signal peptide" evidence="10">
    <location>
        <begin position="1"/>
        <end position="23"/>
    </location>
</feature>
<dbReference type="InterPro" id="IPR000531">
    <property type="entry name" value="Beta-barrel_TonB"/>
</dbReference>
<proteinExistence type="inferred from homology"/>
<dbReference type="Pfam" id="PF00593">
    <property type="entry name" value="TonB_dep_Rec_b-barrel"/>
    <property type="match status" value="1"/>
</dbReference>
<evidence type="ECO:0000313" key="13">
    <source>
        <dbReference type="EMBL" id="QUT03878.1"/>
    </source>
</evidence>
<dbReference type="Gene3D" id="2.170.130.10">
    <property type="entry name" value="TonB-dependent receptor, plug domain"/>
    <property type="match status" value="1"/>
</dbReference>
<evidence type="ECO:0000256" key="4">
    <source>
        <dbReference type="ARBA" id="ARBA00022692"/>
    </source>
</evidence>
<protein>
    <submittedName>
        <fullName evidence="13">TonB-dependent receptor</fullName>
    </submittedName>
</protein>
<keyword evidence="7 8" id="KW-0998">Cell outer membrane</keyword>
<evidence type="ECO:0000256" key="6">
    <source>
        <dbReference type="ARBA" id="ARBA00023136"/>
    </source>
</evidence>
<dbReference type="CDD" id="cd01347">
    <property type="entry name" value="ligand_gated_channel"/>
    <property type="match status" value="1"/>
</dbReference>
<dbReference type="InterPro" id="IPR012910">
    <property type="entry name" value="Plug_dom"/>
</dbReference>
<dbReference type="SUPFAM" id="SSF56935">
    <property type="entry name" value="Porins"/>
    <property type="match status" value="1"/>
</dbReference>
<sequence>MIRHMTRGTVAARLLGTSMLAAAAVSGMPALAQSAPPASGAGTADSEQIVVIGTRRTDRSATNSASPVDVISAQEITSQPAANMLDAVKNIIPSFFVGQNTISDASTFVRAPSLRGLPGDEVLVMLNGKRYNRSALVQVFVGGDTGLSFGSQGSDISAIPAIAINNLQVLRDGATAQYGSDAIAGVLNYGLREDAGLEIQARYGQYYDNGGDGKSRQIAANAGVKLGEIGFINLSGEYFDDNGTSRGETRPIALVFAQNNPSLATQLPNYPGPVQIWGSSPSKGYKLLLNSGLDVTDNSNLYLFVNVAHSKGDQSFNYRSPISATGLQIDNGATTTLTDLGANSAFAHPIYLTQCPAGNASCPAGGFVKDGNVYNFTALYPAGFTPRFIGITDQAYGTLGYKGKADSGFTWDIAASLARNSLDLSMYNSLSPSFGPQTQTEFEFGKLIQKEFTATLDLTYPVELAGLASPVTLAFGAEYRKETYEQTEGDLQSYAAGPYAVQNLYVPTGPGTYAFDSTVTMPPAASGYGGTSPQAAGSYSQKSYGFYGAAETDITDRLTVGVAGRYEHYDSFGSATVGKANAIYKFSDGLSLRGTVGTGFHAPSPGQNSVQILTTNFRAGNQVQTGTYPVTSQIAQFYGGQPLKPAKATNFGLGVVLNPAPAFTLTVDGYIIKVRDRIGISQTFSVTAADIAALPALAAVGAGGDVNYFTNAFDTITRGVDVVGTYRTDLAGGKLNLTLAYNYNKSKVSNYDPAVIGADQIVNVAHLAPNHRANLAANWTIGDFTINARENYHSWWQVETDYPGQRFSSKFTTDLDVSYTFQDRYTLTVGANNLFNTYPERITASATNPIFLSTNSLADGQVYPRNGGPFGINGGFWYARLRVKY</sequence>
<dbReference type="InterPro" id="IPR036942">
    <property type="entry name" value="Beta-barrel_TonB_sf"/>
</dbReference>
<feature type="domain" description="TonB-dependent receptor-like beta-barrel" evidence="11">
    <location>
        <begin position="381"/>
        <end position="834"/>
    </location>
</feature>
<keyword evidence="4 8" id="KW-0812">Transmembrane</keyword>
<evidence type="ECO:0000256" key="3">
    <source>
        <dbReference type="ARBA" id="ARBA00022452"/>
    </source>
</evidence>
<reference evidence="13" key="1">
    <citation type="submission" date="2021-04" db="EMBL/GenBank/DDBJ databases">
        <title>Isolation of p-tert-butylphenol degrading bacteria Sphingobium phenoxybenzoativorans Tas13 from active sludge.</title>
        <authorList>
            <person name="Li Y."/>
        </authorList>
    </citation>
    <scope>NUCLEOTIDE SEQUENCE</scope>
    <source>
        <strain evidence="13">Tas13</strain>
    </source>
</reference>
<gene>
    <name evidence="13" type="ORF">KFK14_11995</name>
</gene>
<dbReference type="Gene3D" id="2.40.170.20">
    <property type="entry name" value="TonB-dependent receptor, beta-barrel domain"/>
    <property type="match status" value="1"/>
</dbReference>
<keyword evidence="2 8" id="KW-0813">Transport</keyword>
<name>A0A975K2U7_9SPHN</name>
<evidence type="ECO:0000256" key="9">
    <source>
        <dbReference type="RuleBase" id="RU003357"/>
    </source>
</evidence>
<dbReference type="Pfam" id="PF07715">
    <property type="entry name" value="Plug"/>
    <property type="match status" value="1"/>
</dbReference>
<feature type="chain" id="PRO_5038138027" evidence="10">
    <location>
        <begin position="24"/>
        <end position="885"/>
    </location>
</feature>
<comment type="similarity">
    <text evidence="8 9">Belongs to the TonB-dependent receptor family.</text>
</comment>
<feature type="domain" description="TonB-dependent receptor plug" evidence="12">
    <location>
        <begin position="63"/>
        <end position="186"/>
    </location>
</feature>
<evidence type="ECO:0000313" key="14">
    <source>
        <dbReference type="Proteomes" id="UP000681425"/>
    </source>
</evidence>
<dbReference type="GO" id="GO:0009279">
    <property type="term" value="C:cell outer membrane"/>
    <property type="evidence" value="ECO:0007669"/>
    <property type="project" value="UniProtKB-SubCell"/>
</dbReference>
<keyword evidence="6 8" id="KW-0472">Membrane</keyword>
<evidence type="ECO:0000256" key="10">
    <source>
        <dbReference type="SAM" id="SignalP"/>
    </source>
</evidence>
<accession>A0A975K2U7</accession>
<evidence type="ECO:0000256" key="7">
    <source>
        <dbReference type="ARBA" id="ARBA00023237"/>
    </source>
</evidence>
<dbReference type="Proteomes" id="UP000681425">
    <property type="component" value="Chromosome"/>
</dbReference>
<evidence type="ECO:0000256" key="8">
    <source>
        <dbReference type="PROSITE-ProRule" id="PRU01360"/>
    </source>
</evidence>
<keyword evidence="10" id="KW-0732">Signal</keyword>